<dbReference type="EMBL" id="BSVA01000001">
    <property type="protein sequence ID" value="GMA93162.1"/>
    <property type="molecule type" value="Genomic_DNA"/>
</dbReference>
<protein>
    <submittedName>
        <fullName evidence="10">ABC transporter permease</fullName>
    </submittedName>
</protein>
<feature type="transmembrane region" description="Helical" evidence="8">
    <location>
        <begin position="77"/>
        <end position="94"/>
    </location>
</feature>
<dbReference type="RefSeq" id="WP_284296812.1">
    <property type="nucleotide sequence ID" value="NZ_BSVA01000001.1"/>
</dbReference>
<organism evidence="10 11">
    <name type="scientific">Homoserinibacter gongjuensis</name>
    <dbReference type="NCBI Taxonomy" id="1162968"/>
    <lineage>
        <taxon>Bacteria</taxon>
        <taxon>Bacillati</taxon>
        <taxon>Actinomycetota</taxon>
        <taxon>Actinomycetes</taxon>
        <taxon>Micrococcales</taxon>
        <taxon>Microbacteriaceae</taxon>
        <taxon>Homoserinibacter</taxon>
    </lineage>
</organism>
<feature type="transmembrane region" description="Helical" evidence="8">
    <location>
        <begin position="293"/>
        <end position="316"/>
    </location>
</feature>
<dbReference type="InterPro" id="IPR000522">
    <property type="entry name" value="ABC_transptr_permease_BtuC"/>
</dbReference>
<reference evidence="10" key="3">
    <citation type="submission" date="2023-02" db="EMBL/GenBank/DDBJ databases">
        <authorList>
            <person name="Sun Q."/>
            <person name="Mori K."/>
        </authorList>
    </citation>
    <scope>NUCLEOTIDE SEQUENCE</scope>
    <source>
        <strain evidence="10">NBRC 108755</strain>
    </source>
</reference>
<name>A0ABQ6JXY5_9MICO</name>
<dbReference type="InterPro" id="IPR037294">
    <property type="entry name" value="ABC_BtuC-like"/>
</dbReference>
<evidence type="ECO:0000256" key="7">
    <source>
        <dbReference type="ARBA" id="ARBA00023136"/>
    </source>
</evidence>
<keyword evidence="3" id="KW-0813">Transport</keyword>
<feature type="transmembrane region" description="Helical" evidence="8">
    <location>
        <begin position="322"/>
        <end position="340"/>
    </location>
</feature>
<reference evidence="10" key="1">
    <citation type="journal article" date="2014" name="Int. J. Syst. Evol. Microbiol.">
        <title>Complete genome of a new Firmicutes species belonging to the dominant human colonic microbiota ('Ruminococcus bicirculans') reveals two chromosomes and a selective capacity to utilize plant glucans.</title>
        <authorList>
            <consortium name="NISC Comparative Sequencing Program"/>
            <person name="Wegmann U."/>
            <person name="Louis P."/>
            <person name="Goesmann A."/>
            <person name="Henrissat B."/>
            <person name="Duncan S.H."/>
            <person name="Flint H.J."/>
        </authorList>
    </citation>
    <scope>NUCLEOTIDE SEQUENCE</scope>
    <source>
        <strain evidence="10">NBRC 108755</strain>
    </source>
</reference>
<accession>A0ABQ6JXY5</accession>
<feature type="transmembrane region" description="Helical" evidence="8">
    <location>
        <begin position="205"/>
        <end position="225"/>
    </location>
</feature>
<comment type="subcellular location">
    <subcellularLocation>
        <location evidence="1">Cell membrane</location>
        <topology evidence="1">Multi-pass membrane protein</topology>
    </subcellularLocation>
</comment>
<evidence type="ECO:0000313" key="10">
    <source>
        <dbReference type="EMBL" id="GMA93162.1"/>
    </source>
</evidence>
<dbReference type="SUPFAM" id="SSF81345">
    <property type="entry name" value="ABC transporter involved in vitamin B12 uptake, BtuC"/>
    <property type="match status" value="1"/>
</dbReference>
<dbReference type="EMBL" id="BSVA01000001">
    <property type="protein sequence ID" value="GMA89521.1"/>
    <property type="molecule type" value="Genomic_DNA"/>
</dbReference>
<gene>
    <name evidence="9" type="ORF">GCM10025869_00500</name>
    <name evidence="10" type="ORF">GCM10025869_36910</name>
</gene>
<evidence type="ECO:0000313" key="9">
    <source>
        <dbReference type="EMBL" id="GMA89521.1"/>
    </source>
</evidence>
<dbReference type="Pfam" id="PF01032">
    <property type="entry name" value="FecCD"/>
    <property type="match status" value="1"/>
</dbReference>
<evidence type="ECO:0000256" key="3">
    <source>
        <dbReference type="ARBA" id="ARBA00022448"/>
    </source>
</evidence>
<dbReference type="Gene3D" id="1.10.3470.10">
    <property type="entry name" value="ABC transporter involved in vitamin B12 uptake, BtuC"/>
    <property type="match status" value="1"/>
</dbReference>
<feature type="transmembrane region" description="Helical" evidence="8">
    <location>
        <begin position="164"/>
        <end position="184"/>
    </location>
</feature>
<evidence type="ECO:0000256" key="5">
    <source>
        <dbReference type="ARBA" id="ARBA00022692"/>
    </source>
</evidence>
<dbReference type="Proteomes" id="UP001157069">
    <property type="component" value="Unassembled WGS sequence"/>
</dbReference>
<evidence type="ECO:0000256" key="2">
    <source>
        <dbReference type="ARBA" id="ARBA00007935"/>
    </source>
</evidence>
<feature type="transmembrane region" description="Helical" evidence="8">
    <location>
        <begin position="20"/>
        <end position="44"/>
    </location>
</feature>
<keyword evidence="5 8" id="KW-0812">Transmembrane</keyword>
<comment type="similarity">
    <text evidence="2">Belongs to the binding-protein-dependent transport system permease family. FecCD subfamily.</text>
</comment>
<evidence type="ECO:0000256" key="4">
    <source>
        <dbReference type="ARBA" id="ARBA00022475"/>
    </source>
</evidence>
<proteinExistence type="inferred from homology"/>
<keyword evidence="4" id="KW-1003">Cell membrane</keyword>
<evidence type="ECO:0000256" key="8">
    <source>
        <dbReference type="SAM" id="Phobius"/>
    </source>
</evidence>
<comment type="caution">
    <text evidence="10">The sequence shown here is derived from an EMBL/GenBank/DDBJ whole genome shotgun (WGS) entry which is preliminary data.</text>
</comment>
<dbReference type="CDD" id="cd06550">
    <property type="entry name" value="TM_ABC_iron-siderophores_like"/>
    <property type="match status" value="1"/>
</dbReference>
<keyword evidence="6 8" id="KW-1133">Transmembrane helix</keyword>
<evidence type="ECO:0000313" key="11">
    <source>
        <dbReference type="Proteomes" id="UP001157069"/>
    </source>
</evidence>
<keyword evidence="7 8" id="KW-0472">Membrane</keyword>
<sequence length="348" mass="34952">MSVFTAPLTPPDVAILRRPAAIRVTWLIVALVALLALSIASLAIGTRTVSVEEVLAALTGDSSSIGAAAVTARIPRTVLALLVGAALALSGATLQAVTRNPLADPGILGLSMGASLAVVCGIAFFGMADPVATLVVAIVGSSATGVLVYAIGSLGRDGATPLKLALAGAATAAALGSLVSAIMLPRAQSLTSFRFWQIGGVGGAVWDRILLVLPALVLGAILVHVCARGMNSLALGDDIAVGLGENVARTRIVSAAGALILCGAATAIAGPIGFVGLIVPHLCRLLVGTDHRWLLPVTAVVGAGLLTAADVVGRVIARPDEVEVGIVTALIGAPVFIALVRRRKMREL</sequence>
<reference evidence="11" key="2">
    <citation type="journal article" date="2019" name="Int. J. Syst. Evol. Microbiol.">
        <title>The Global Catalogue of Microorganisms (GCM) 10K type strain sequencing project: providing services to taxonomists for standard genome sequencing and annotation.</title>
        <authorList>
            <consortium name="The Broad Institute Genomics Platform"/>
            <consortium name="The Broad Institute Genome Sequencing Center for Infectious Disease"/>
            <person name="Wu L."/>
            <person name="Ma J."/>
        </authorList>
    </citation>
    <scope>NUCLEOTIDE SEQUENCE [LARGE SCALE GENOMIC DNA]</scope>
    <source>
        <strain evidence="11">NBRC 108755</strain>
    </source>
</reference>
<feature type="transmembrane region" description="Helical" evidence="8">
    <location>
        <begin position="106"/>
        <end position="125"/>
    </location>
</feature>
<evidence type="ECO:0000256" key="6">
    <source>
        <dbReference type="ARBA" id="ARBA00022989"/>
    </source>
</evidence>
<evidence type="ECO:0000256" key="1">
    <source>
        <dbReference type="ARBA" id="ARBA00004651"/>
    </source>
</evidence>
<feature type="transmembrane region" description="Helical" evidence="8">
    <location>
        <begin position="252"/>
        <end position="281"/>
    </location>
</feature>
<dbReference type="PANTHER" id="PTHR30472">
    <property type="entry name" value="FERRIC ENTEROBACTIN TRANSPORT SYSTEM PERMEASE PROTEIN"/>
    <property type="match status" value="1"/>
</dbReference>
<keyword evidence="11" id="KW-1185">Reference proteome</keyword>
<feature type="transmembrane region" description="Helical" evidence="8">
    <location>
        <begin position="132"/>
        <end position="152"/>
    </location>
</feature>
<dbReference type="PANTHER" id="PTHR30472:SF1">
    <property type="entry name" value="FE(3+) DICITRATE TRANSPORT SYSTEM PERMEASE PROTEIN FECC-RELATED"/>
    <property type="match status" value="1"/>
</dbReference>